<comment type="caution">
    <text evidence="2">The sequence shown here is derived from an EMBL/GenBank/DDBJ whole genome shotgun (WGS) entry which is preliminary data.</text>
</comment>
<sequence length="69" mass="7893">MKIRKASDLSGTQPSFLDHCGTILLICMSPLLLCISIHGRICLGNRIHTILLYKTRVWRSFLDRLDQPL</sequence>
<keyword evidence="1" id="KW-1133">Transmembrane helix</keyword>
<geneLocation type="mitochondrion" evidence="2"/>
<organism evidence="2">
    <name type="scientific">Picea glauca</name>
    <name type="common">White spruce</name>
    <name type="synonym">Pinus glauca</name>
    <dbReference type="NCBI Taxonomy" id="3330"/>
    <lineage>
        <taxon>Eukaryota</taxon>
        <taxon>Viridiplantae</taxon>
        <taxon>Streptophyta</taxon>
        <taxon>Embryophyta</taxon>
        <taxon>Tracheophyta</taxon>
        <taxon>Spermatophyta</taxon>
        <taxon>Pinopsida</taxon>
        <taxon>Pinidae</taxon>
        <taxon>Conifers I</taxon>
        <taxon>Pinales</taxon>
        <taxon>Pinaceae</taxon>
        <taxon>Picea</taxon>
    </lineage>
</organism>
<evidence type="ECO:0000256" key="1">
    <source>
        <dbReference type="SAM" id="Phobius"/>
    </source>
</evidence>
<name>A0A101LU64_PICGL</name>
<gene>
    <name evidence="2" type="ORF">ABT39_MTgene2671</name>
</gene>
<dbReference type="EMBL" id="LKAM01000019">
    <property type="protein sequence ID" value="KUM45404.1"/>
    <property type="molecule type" value="Genomic_DNA"/>
</dbReference>
<accession>A0A101LU64</accession>
<keyword evidence="1" id="KW-0812">Transmembrane</keyword>
<protein>
    <submittedName>
        <fullName evidence="2">Uncharacterized protein</fullName>
    </submittedName>
</protein>
<evidence type="ECO:0000313" key="2">
    <source>
        <dbReference type="EMBL" id="KUM45404.1"/>
    </source>
</evidence>
<keyword evidence="1" id="KW-0472">Membrane</keyword>
<reference evidence="2" key="1">
    <citation type="journal article" date="2015" name="Genome Biol. Evol.">
        <title>Organellar Genomes of White Spruce (Picea glauca): Assembly and Annotation.</title>
        <authorList>
            <person name="Jackman S.D."/>
            <person name="Warren R.L."/>
            <person name="Gibb E.A."/>
            <person name="Vandervalk B.P."/>
            <person name="Mohamadi H."/>
            <person name="Chu J."/>
            <person name="Raymond A."/>
            <person name="Pleasance S."/>
            <person name="Coope R."/>
            <person name="Wildung M.R."/>
            <person name="Ritland C.E."/>
            <person name="Bousquet J."/>
            <person name="Jones S.J."/>
            <person name="Bohlmann J."/>
            <person name="Birol I."/>
        </authorList>
    </citation>
    <scope>NUCLEOTIDE SEQUENCE [LARGE SCALE GENOMIC DNA]</scope>
    <source>
        <tissue evidence="2">Flushing bud</tissue>
    </source>
</reference>
<keyword evidence="2" id="KW-0496">Mitochondrion</keyword>
<feature type="transmembrane region" description="Helical" evidence="1">
    <location>
        <begin position="16"/>
        <end position="37"/>
    </location>
</feature>
<dbReference type="AlphaFoldDB" id="A0A101LU64"/>
<proteinExistence type="predicted"/>